<feature type="domain" description="Peptidase M56" evidence="2">
    <location>
        <begin position="151"/>
        <end position="275"/>
    </location>
</feature>
<dbReference type="OrthoDB" id="7743548at2"/>
<evidence type="ECO:0000256" key="1">
    <source>
        <dbReference type="SAM" id="Phobius"/>
    </source>
</evidence>
<keyword evidence="1" id="KW-0812">Transmembrane</keyword>
<evidence type="ECO:0000313" key="3">
    <source>
        <dbReference type="EMBL" id="AXX96704.1"/>
    </source>
</evidence>
<feature type="transmembrane region" description="Helical" evidence="1">
    <location>
        <begin position="327"/>
        <end position="346"/>
    </location>
</feature>
<dbReference type="KEGG" id="pamo:BAR1_01375"/>
<proteinExistence type="predicted"/>
<keyword evidence="1" id="KW-1133">Transmembrane helix</keyword>
<dbReference type="Proteomes" id="UP000261704">
    <property type="component" value="Chromosome"/>
</dbReference>
<accession>A0A347UCX6</accession>
<dbReference type="AlphaFoldDB" id="A0A347UCX6"/>
<name>A0A347UCX6_9RHOB</name>
<dbReference type="InterPro" id="IPR052173">
    <property type="entry name" value="Beta-lactam_resp_regulator"/>
</dbReference>
<dbReference type="EMBL" id="CP032125">
    <property type="protein sequence ID" value="AXX96704.1"/>
    <property type="molecule type" value="Genomic_DNA"/>
</dbReference>
<dbReference type="Pfam" id="PF05569">
    <property type="entry name" value="Peptidase_M56"/>
    <property type="match status" value="1"/>
</dbReference>
<dbReference type="CDD" id="cd07341">
    <property type="entry name" value="M56_BlaR1_MecR1_like"/>
    <property type="match status" value="1"/>
</dbReference>
<organism evidence="3 4">
    <name type="scientific">Profundibacter amoris</name>
    <dbReference type="NCBI Taxonomy" id="2171755"/>
    <lineage>
        <taxon>Bacteria</taxon>
        <taxon>Pseudomonadati</taxon>
        <taxon>Pseudomonadota</taxon>
        <taxon>Alphaproteobacteria</taxon>
        <taxon>Rhodobacterales</taxon>
        <taxon>Paracoccaceae</taxon>
        <taxon>Profundibacter</taxon>
    </lineage>
</organism>
<reference evidence="3 4" key="1">
    <citation type="submission" date="2018-09" db="EMBL/GenBank/DDBJ databases">
        <title>Profundibacter amoris BAR1 gen. nov., sp. nov., a new member of the Roseobacter clade isolated at Lokis Castle Vent Field on the Arctic Mid-Oceanic Ridge.</title>
        <authorList>
            <person name="Le Moine Bauer S."/>
            <person name="Sjoeberg A.G."/>
            <person name="L'Haridon S."/>
            <person name="Stokke R."/>
            <person name="Roalkvam I."/>
            <person name="Steen I.H."/>
            <person name="Dahle H."/>
        </authorList>
    </citation>
    <scope>NUCLEOTIDE SEQUENCE [LARGE SCALE GENOMIC DNA]</scope>
    <source>
        <strain evidence="3 4">BAR1</strain>
    </source>
</reference>
<sequence>MTQISSAFTAYINVNILLVLAFSLWLFIRFLLNRFGMKHAYQTKLRLLNGIFLAILVSPFIALGYNRLASGGMLPDVLTFNLSDFMLSQYLNGRIGLHAGEMQQVLDMRETLETNLLNPTGWISQIIVALLLTGSVLCILRCGLGTFKLRRIIASSYAWRQFGNVHLRLTDQAVVPFSARGFRRRYIVMPANMLVRRQDMRIALAHEFQHLRQHDVEWEIGFELFKSLFFWNPVIHLWKRQIEQLRELSCDQQILKRRWVDARAYCECLLRVCEDTMRRQPAQAISLPRVSLVQFDRSWLFPSRLNLLRRRVDSALTAAATPAKAPWAHFLIVPLGLLLIWATIAIQRPQSWTHDRLMLSSIVNLERLEALNGNTQ</sequence>
<feature type="transmembrane region" description="Helical" evidence="1">
    <location>
        <begin position="12"/>
        <end position="32"/>
    </location>
</feature>
<gene>
    <name evidence="3" type="ORF">BAR1_01375</name>
</gene>
<dbReference type="PANTHER" id="PTHR34978">
    <property type="entry name" value="POSSIBLE SENSOR-TRANSDUCER PROTEIN BLAR"/>
    <property type="match status" value="1"/>
</dbReference>
<evidence type="ECO:0000313" key="4">
    <source>
        <dbReference type="Proteomes" id="UP000261704"/>
    </source>
</evidence>
<feature type="transmembrane region" description="Helical" evidence="1">
    <location>
        <begin position="44"/>
        <end position="65"/>
    </location>
</feature>
<dbReference type="PANTHER" id="PTHR34978:SF3">
    <property type="entry name" value="SLR0241 PROTEIN"/>
    <property type="match status" value="1"/>
</dbReference>
<protein>
    <submittedName>
        <fullName evidence="3">Biotin transporter BioY</fullName>
    </submittedName>
</protein>
<dbReference type="InterPro" id="IPR008756">
    <property type="entry name" value="Peptidase_M56"/>
</dbReference>
<feature type="transmembrane region" description="Helical" evidence="1">
    <location>
        <begin position="122"/>
        <end position="144"/>
    </location>
</feature>
<keyword evidence="1" id="KW-0472">Membrane</keyword>
<dbReference type="RefSeq" id="WP_118941362.1">
    <property type="nucleotide sequence ID" value="NZ_CP032125.1"/>
</dbReference>
<evidence type="ECO:0000259" key="2">
    <source>
        <dbReference type="Pfam" id="PF05569"/>
    </source>
</evidence>
<keyword evidence="4" id="KW-1185">Reference proteome</keyword>